<dbReference type="Gene3D" id="2.30.30.140">
    <property type="match status" value="1"/>
</dbReference>
<evidence type="ECO:0000259" key="2">
    <source>
        <dbReference type="Pfam" id="PF00855"/>
    </source>
</evidence>
<feature type="compositionally biased region" description="Pro residues" evidence="1">
    <location>
        <begin position="158"/>
        <end position="168"/>
    </location>
</feature>
<name>A0AAV5GUZ4_9BASI</name>
<evidence type="ECO:0000313" key="4">
    <source>
        <dbReference type="Proteomes" id="UP001342314"/>
    </source>
</evidence>
<feature type="domain" description="PWWP" evidence="2">
    <location>
        <begin position="440"/>
        <end position="509"/>
    </location>
</feature>
<feature type="compositionally biased region" description="Low complexity" evidence="1">
    <location>
        <begin position="99"/>
        <end position="116"/>
    </location>
</feature>
<feature type="compositionally biased region" description="Basic residues" evidence="1">
    <location>
        <begin position="276"/>
        <end position="288"/>
    </location>
</feature>
<dbReference type="SUPFAM" id="SSF63748">
    <property type="entry name" value="Tudor/PWWP/MBT"/>
    <property type="match status" value="1"/>
</dbReference>
<dbReference type="EMBL" id="BQKY01000015">
    <property type="protein sequence ID" value="GJN93745.1"/>
    <property type="molecule type" value="Genomic_DNA"/>
</dbReference>
<feature type="compositionally biased region" description="Low complexity" evidence="1">
    <location>
        <begin position="169"/>
        <end position="191"/>
    </location>
</feature>
<evidence type="ECO:0000313" key="3">
    <source>
        <dbReference type="EMBL" id="GJN93745.1"/>
    </source>
</evidence>
<reference evidence="3 4" key="1">
    <citation type="submission" date="2021-12" db="EMBL/GenBank/DDBJ databases">
        <title>High titer production of polyol ester of fatty acids by Rhodotorula paludigena BS15 towards product separation-free biomass refinery.</title>
        <authorList>
            <person name="Mano J."/>
            <person name="Ono H."/>
            <person name="Tanaka T."/>
            <person name="Naito K."/>
            <person name="Sushida H."/>
            <person name="Ike M."/>
            <person name="Tokuyasu K."/>
            <person name="Kitaoka M."/>
        </authorList>
    </citation>
    <scope>NUCLEOTIDE SEQUENCE [LARGE SCALE GENOMIC DNA]</scope>
    <source>
        <strain evidence="3 4">BS15</strain>
    </source>
</reference>
<feature type="compositionally biased region" description="Low complexity" evidence="1">
    <location>
        <begin position="235"/>
        <end position="250"/>
    </location>
</feature>
<accession>A0AAV5GUZ4</accession>
<dbReference type="Proteomes" id="UP001342314">
    <property type="component" value="Unassembled WGS sequence"/>
</dbReference>
<feature type="compositionally biased region" description="Basic and acidic residues" evidence="1">
    <location>
        <begin position="420"/>
        <end position="430"/>
    </location>
</feature>
<dbReference type="AlphaFoldDB" id="A0AAV5GUZ4"/>
<feature type="compositionally biased region" description="Basic residues" evidence="1">
    <location>
        <begin position="364"/>
        <end position="379"/>
    </location>
</feature>
<comment type="caution">
    <text evidence="3">The sequence shown here is derived from an EMBL/GenBank/DDBJ whole genome shotgun (WGS) entry which is preliminary data.</text>
</comment>
<feature type="compositionally biased region" description="Acidic residues" evidence="1">
    <location>
        <begin position="348"/>
        <end position="358"/>
    </location>
</feature>
<gene>
    <name evidence="3" type="ORF">Rhopal_006802-T1</name>
</gene>
<feature type="compositionally biased region" description="Polar residues" evidence="1">
    <location>
        <begin position="222"/>
        <end position="232"/>
    </location>
</feature>
<organism evidence="3 4">
    <name type="scientific">Rhodotorula paludigena</name>
    <dbReference type="NCBI Taxonomy" id="86838"/>
    <lineage>
        <taxon>Eukaryota</taxon>
        <taxon>Fungi</taxon>
        <taxon>Dikarya</taxon>
        <taxon>Basidiomycota</taxon>
        <taxon>Pucciniomycotina</taxon>
        <taxon>Microbotryomycetes</taxon>
        <taxon>Sporidiobolales</taxon>
        <taxon>Sporidiobolaceae</taxon>
        <taxon>Rhodotorula</taxon>
    </lineage>
</organism>
<feature type="compositionally biased region" description="Pro residues" evidence="1">
    <location>
        <begin position="251"/>
        <end position="268"/>
    </location>
</feature>
<dbReference type="CDD" id="cd05162">
    <property type="entry name" value="PWWP"/>
    <property type="match status" value="1"/>
</dbReference>
<protein>
    <recommendedName>
        <fullName evidence="2">PWWP domain-containing protein</fullName>
    </recommendedName>
</protein>
<feature type="compositionally biased region" description="Acidic residues" evidence="1">
    <location>
        <begin position="382"/>
        <end position="410"/>
    </location>
</feature>
<dbReference type="InterPro" id="IPR000313">
    <property type="entry name" value="PWWP_dom"/>
</dbReference>
<dbReference type="Pfam" id="PF00855">
    <property type="entry name" value="PWWP"/>
    <property type="match status" value="1"/>
</dbReference>
<evidence type="ECO:0000256" key="1">
    <source>
        <dbReference type="SAM" id="MobiDB-lite"/>
    </source>
</evidence>
<proteinExistence type="predicted"/>
<feature type="compositionally biased region" description="Low complexity" evidence="1">
    <location>
        <begin position="124"/>
        <end position="139"/>
    </location>
</feature>
<feature type="region of interest" description="Disordered" evidence="1">
    <location>
        <begin position="99"/>
        <end position="430"/>
    </location>
</feature>
<keyword evidence="4" id="KW-1185">Reference proteome</keyword>
<sequence>MDATPLQLERLVRLARRRLSPREPGSVDEVVREIVATERDALRDGGDVGRAQSGLSELVGWVHAARLLLSADSVVQNGFDQPVATSAAHAAPPPLDAAHAVAAPKAPSSSASASPASPAPPSSASPSAFGFAPPAAPGELAKKLAAKKTARLSAPAAPQKPAPEPSAPAPAAAVHGSAPAAADVSALRSAAEPISPFTPRDSTSPRTAGFADRMTGLASLRQPVSASASTMPHQPLASTSSFALPSSSTPLPHPSGPPSAGFAPPPAPGTAFEPKKKARKPRAPKAPRRTSDGILKGRGVSEVYVPPAREERISSGAAGEGEGAEGPRPSRKRKAPLRLTFEQSSDPLEGDGDGEDVEWGGSRGGRRKSAAGGGKRKRFGGFDDEDDEDGSGGGAGDEDELDELASDYEEQVARRQKAQKAREVERERSEELNRDRFAVGSAVMCKFPNYSWFPAIILDPQTAPSTVQGKRVKGAYLVKSIPSGADHRWVAPDKGDILPIQPTQLDDILLGRYKSPPPQSWIKWRGELVEAVILIKDPERLKDWLSRPTELEEQVAAKEARKKAARMSAAW</sequence>